<dbReference type="EMBL" id="ML220112">
    <property type="protein sequence ID" value="TGZ84920.1"/>
    <property type="molecule type" value="Genomic_DNA"/>
</dbReference>
<keyword evidence="4" id="KW-1185">Reference proteome</keyword>
<evidence type="ECO:0000256" key="2">
    <source>
        <dbReference type="SAM" id="Phobius"/>
    </source>
</evidence>
<feature type="compositionally biased region" description="Basic and acidic residues" evidence="1">
    <location>
        <begin position="55"/>
        <end position="82"/>
    </location>
</feature>
<reference evidence="3 4" key="1">
    <citation type="submission" date="2019-04" db="EMBL/GenBank/DDBJ databases">
        <title>Comparative genomics and transcriptomics to analyze fruiting body development in filamentous ascomycetes.</title>
        <authorList>
            <consortium name="DOE Joint Genome Institute"/>
            <person name="Lutkenhaus R."/>
            <person name="Traeger S."/>
            <person name="Breuer J."/>
            <person name="Kuo A."/>
            <person name="Lipzen A."/>
            <person name="Pangilinan J."/>
            <person name="Dilworth D."/>
            <person name="Sandor L."/>
            <person name="Poggeler S."/>
            <person name="Barry K."/>
            <person name="Grigoriev I.V."/>
            <person name="Nowrousian M."/>
        </authorList>
    </citation>
    <scope>NUCLEOTIDE SEQUENCE [LARGE SCALE GENOMIC DNA]</scope>
    <source>
        <strain evidence="3 4">CBS 389.68</strain>
    </source>
</reference>
<keyword evidence="2" id="KW-0812">Transmembrane</keyword>
<sequence>MTFSVEPLFAYDAETQLVTILSRDYTVRQVIRMVIVIFGYLLLRPLLLRMANKVQQKEHERQDRLAKEEAERELKEGKKINDEGEELIDEDVGTTGWGAGARRRVKAEEMKRKEAAEREAAEGDDGEDKELEGLLED</sequence>
<dbReference type="AlphaFoldDB" id="A0A4S2N6L2"/>
<proteinExistence type="predicted"/>
<protein>
    <submittedName>
        <fullName evidence="3">Uncharacterized protein</fullName>
    </submittedName>
</protein>
<accession>A0A4S2N6L2</accession>
<dbReference type="Pfam" id="PF07543">
    <property type="entry name" value="PGA2"/>
    <property type="match status" value="1"/>
</dbReference>
<feature type="transmembrane region" description="Helical" evidence="2">
    <location>
        <begin position="30"/>
        <end position="47"/>
    </location>
</feature>
<dbReference type="PANTHER" id="PTHR28199:SF1">
    <property type="entry name" value="PROCESSING OF GAS1 AND ALP PROTEIN 2"/>
    <property type="match status" value="1"/>
</dbReference>
<gene>
    <name evidence="3" type="ORF">EX30DRAFT_337371</name>
</gene>
<organism evidence="3 4">
    <name type="scientific">Ascodesmis nigricans</name>
    <dbReference type="NCBI Taxonomy" id="341454"/>
    <lineage>
        <taxon>Eukaryota</taxon>
        <taxon>Fungi</taxon>
        <taxon>Dikarya</taxon>
        <taxon>Ascomycota</taxon>
        <taxon>Pezizomycotina</taxon>
        <taxon>Pezizomycetes</taxon>
        <taxon>Pezizales</taxon>
        <taxon>Ascodesmidaceae</taxon>
        <taxon>Ascodesmis</taxon>
    </lineage>
</organism>
<feature type="compositionally biased region" description="Basic and acidic residues" evidence="1">
    <location>
        <begin position="106"/>
        <end position="121"/>
    </location>
</feature>
<dbReference type="FunCoup" id="A0A4S2N6L2">
    <property type="interactions" value="30"/>
</dbReference>
<dbReference type="STRING" id="341454.A0A4S2N6L2"/>
<keyword evidence="2" id="KW-0472">Membrane</keyword>
<evidence type="ECO:0000313" key="3">
    <source>
        <dbReference type="EMBL" id="TGZ84920.1"/>
    </source>
</evidence>
<feature type="compositionally biased region" description="Acidic residues" evidence="1">
    <location>
        <begin position="83"/>
        <end position="92"/>
    </location>
</feature>
<evidence type="ECO:0000256" key="1">
    <source>
        <dbReference type="SAM" id="MobiDB-lite"/>
    </source>
</evidence>
<dbReference type="InterPro" id="IPR011431">
    <property type="entry name" value="Trafficking_Pga2"/>
</dbReference>
<feature type="region of interest" description="Disordered" evidence="1">
    <location>
        <begin position="55"/>
        <end position="137"/>
    </location>
</feature>
<dbReference type="Proteomes" id="UP000298138">
    <property type="component" value="Unassembled WGS sequence"/>
</dbReference>
<dbReference type="GO" id="GO:0015031">
    <property type="term" value="P:protein transport"/>
    <property type="evidence" value="ECO:0007669"/>
    <property type="project" value="TreeGrafter"/>
</dbReference>
<dbReference type="InParanoid" id="A0A4S2N6L2"/>
<evidence type="ECO:0000313" key="4">
    <source>
        <dbReference type="Proteomes" id="UP000298138"/>
    </source>
</evidence>
<feature type="compositionally biased region" description="Acidic residues" evidence="1">
    <location>
        <begin position="122"/>
        <end position="137"/>
    </location>
</feature>
<name>A0A4S2N6L2_9PEZI</name>
<dbReference type="PANTHER" id="PTHR28199">
    <property type="entry name" value="PROCESSING OF GAS1 AND ALP PROTEIN 2"/>
    <property type="match status" value="1"/>
</dbReference>
<keyword evidence="2" id="KW-1133">Transmembrane helix</keyword>